<accession>D1BCD5</accession>
<feature type="transmembrane region" description="Helical" evidence="5">
    <location>
        <begin position="35"/>
        <end position="54"/>
    </location>
</feature>
<dbReference type="EMBL" id="CP001819">
    <property type="protein sequence ID" value="ACZ22922.1"/>
    <property type="molecule type" value="Genomic_DNA"/>
</dbReference>
<dbReference type="AlphaFoldDB" id="D1BCD5"/>
<keyword evidence="8" id="KW-1185">Reference proteome</keyword>
<evidence type="ECO:0000256" key="2">
    <source>
        <dbReference type="ARBA" id="ARBA00022692"/>
    </source>
</evidence>
<feature type="transmembrane region" description="Helical" evidence="5">
    <location>
        <begin position="279"/>
        <end position="300"/>
    </location>
</feature>
<dbReference type="PANTHER" id="PTHR43471:SF3">
    <property type="entry name" value="ABC TRANSPORTER PERMEASE PROTEIN NATB"/>
    <property type="match status" value="1"/>
</dbReference>
<dbReference type="GO" id="GO:0140359">
    <property type="term" value="F:ABC-type transporter activity"/>
    <property type="evidence" value="ECO:0007669"/>
    <property type="project" value="InterPro"/>
</dbReference>
<dbReference type="eggNOG" id="COG1668">
    <property type="taxonomic scope" value="Bacteria"/>
</dbReference>
<evidence type="ECO:0000256" key="5">
    <source>
        <dbReference type="SAM" id="Phobius"/>
    </source>
</evidence>
<dbReference type="Proteomes" id="UP000000322">
    <property type="component" value="Chromosome"/>
</dbReference>
<reference evidence="7 8" key="1">
    <citation type="journal article" date="2009" name="Stand. Genomic Sci.">
        <title>Complete genome sequence of Sanguibacter keddieii type strain (ST-74).</title>
        <authorList>
            <person name="Ivanova N."/>
            <person name="Sikorski J."/>
            <person name="Sims D."/>
            <person name="Brettin T."/>
            <person name="Detter J.C."/>
            <person name="Han C."/>
            <person name="Lapidus A."/>
            <person name="Copeland A."/>
            <person name="Glavina Del Rio T."/>
            <person name="Nolan M."/>
            <person name="Chen F."/>
            <person name="Lucas S."/>
            <person name="Tice H."/>
            <person name="Cheng J.F."/>
            <person name="Bruce D."/>
            <person name="Goodwin L."/>
            <person name="Pitluck S."/>
            <person name="Pati A."/>
            <person name="Mavromatis K."/>
            <person name="Chen A."/>
            <person name="Palaniappan K."/>
            <person name="D'haeseleer P."/>
            <person name="Chain P."/>
            <person name="Bristow J."/>
            <person name="Eisen J.A."/>
            <person name="Markowitz V."/>
            <person name="Hugenholtz P."/>
            <person name="Goker M."/>
            <person name="Pukall R."/>
            <person name="Klenk H.P."/>
            <person name="Kyrpides N.C."/>
        </authorList>
    </citation>
    <scope>NUCLEOTIDE SEQUENCE [LARGE SCALE GENOMIC DNA]</scope>
    <source>
        <strain evidence="8">ATCC 51767 / DSM 10542 / NCFB 3025 / ST-74</strain>
    </source>
</reference>
<comment type="subcellular location">
    <subcellularLocation>
        <location evidence="1">Membrane</location>
        <topology evidence="1">Multi-pass membrane protein</topology>
    </subcellularLocation>
</comment>
<feature type="transmembrane region" description="Helical" evidence="5">
    <location>
        <begin position="312"/>
        <end position="331"/>
    </location>
</feature>
<gene>
    <name evidence="7" type="ordered locus">Sked_30220</name>
</gene>
<dbReference type="RefSeq" id="WP_012867990.1">
    <property type="nucleotide sequence ID" value="NC_013521.1"/>
</dbReference>
<sequence length="407" mass="42412">MSTRSMSTHSAPLTSWSAVRLVASREIKQRAGSKAFLWTTVILVVLIVAGSFLAKTLLGGENTLTVGVTQETSALAEPVVATAEGIGATVEISTVTEDEGRTLVLDGDLDAVVLSAEGGTVTVITKSTLDTELSSVLTVIAQQTVLADQIAELGGDPSEVSRAVAEATVDVEAIEPPRAIDPSQIISAYLVGILMFISLQLCGAMIAQGVVEEKSSRVVELLLATVRPWQLMAGKVLGIGVIGLSQVVVLVAAAGGSAAAFGLLDGMDLDLGATVLSTIVWFLIGFTMYALVFAAAAALVSRQEDVGTVTSPIIMIMMVPYLVSVAVAPFAPDSPLVVWLSYLPFTSPLIMPTRVAVGGVEMWQVAVVMAVNIALIPLLVWLAGRIYSNAVLRSGARVKIKDALRAA</sequence>
<evidence type="ECO:0000256" key="1">
    <source>
        <dbReference type="ARBA" id="ARBA00004141"/>
    </source>
</evidence>
<keyword evidence="4 5" id="KW-0472">Membrane</keyword>
<evidence type="ECO:0000256" key="4">
    <source>
        <dbReference type="ARBA" id="ARBA00023136"/>
    </source>
</evidence>
<dbReference type="STRING" id="446469.Sked_30220"/>
<name>D1BCD5_SANKS</name>
<dbReference type="InterPro" id="IPR013525">
    <property type="entry name" value="ABC2_TM"/>
</dbReference>
<keyword evidence="3 5" id="KW-1133">Transmembrane helix</keyword>
<evidence type="ECO:0000256" key="3">
    <source>
        <dbReference type="ARBA" id="ARBA00022989"/>
    </source>
</evidence>
<dbReference type="HOGENOM" id="CLU_046841_3_1_11"/>
<keyword evidence="2 5" id="KW-0812">Transmembrane</keyword>
<evidence type="ECO:0000313" key="7">
    <source>
        <dbReference type="EMBL" id="ACZ22922.1"/>
    </source>
</evidence>
<dbReference type="GO" id="GO:0016020">
    <property type="term" value="C:membrane"/>
    <property type="evidence" value="ECO:0007669"/>
    <property type="project" value="UniProtKB-SubCell"/>
</dbReference>
<protein>
    <submittedName>
        <fullName evidence="7">ABC-type Na+ efflux pump, permease component</fullName>
    </submittedName>
</protein>
<organism evidence="7 8">
    <name type="scientific">Sanguibacter keddieii (strain ATCC 51767 / DSM 10542 / NCFB 3025 / ST-74)</name>
    <dbReference type="NCBI Taxonomy" id="446469"/>
    <lineage>
        <taxon>Bacteria</taxon>
        <taxon>Bacillati</taxon>
        <taxon>Actinomycetota</taxon>
        <taxon>Actinomycetes</taxon>
        <taxon>Micrococcales</taxon>
        <taxon>Sanguibacteraceae</taxon>
        <taxon>Sanguibacter</taxon>
    </lineage>
</organism>
<feature type="transmembrane region" description="Helical" evidence="5">
    <location>
        <begin position="362"/>
        <end position="383"/>
    </location>
</feature>
<feature type="transmembrane region" description="Helical" evidence="5">
    <location>
        <begin position="236"/>
        <end position="259"/>
    </location>
</feature>
<dbReference type="PANTHER" id="PTHR43471">
    <property type="entry name" value="ABC TRANSPORTER PERMEASE"/>
    <property type="match status" value="1"/>
</dbReference>
<evidence type="ECO:0000259" key="6">
    <source>
        <dbReference type="Pfam" id="PF12698"/>
    </source>
</evidence>
<proteinExistence type="predicted"/>
<dbReference type="Pfam" id="PF12698">
    <property type="entry name" value="ABC2_membrane_3"/>
    <property type="match status" value="1"/>
</dbReference>
<feature type="domain" description="ABC-2 type transporter transmembrane" evidence="6">
    <location>
        <begin position="34"/>
        <end position="383"/>
    </location>
</feature>
<dbReference type="KEGG" id="ske:Sked_30220"/>
<feature type="transmembrane region" description="Helical" evidence="5">
    <location>
        <begin position="186"/>
        <end position="207"/>
    </location>
</feature>
<evidence type="ECO:0000313" key="8">
    <source>
        <dbReference type="Proteomes" id="UP000000322"/>
    </source>
</evidence>